<evidence type="ECO:0000313" key="2">
    <source>
        <dbReference type="Proteomes" id="UP000077349"/>
    </source>
</evidence>
<name>A0A177G3R4_9PROT</name>
<gene>
    <name evidence="1" type="ORF">Amal_03838</name>
</gene>
<reference evidence="1 2" key="1">
    <citation type="submission" date="2016-03" db="EMBL/GenBank/DDBJ databases">
        <title>Draft genome sequence of Acetobacter malorum CECT 7742, a strain isolated from strawberry vinegar.</title>
        <authorList>
            <person name="Sainz F."/>
            <person name="Mas A."/>
            <person name="Torija M.J."/>
        </authorList>
    </citation>
    <scope>NUCLEOTIDE SEQUENCE [LARGE SCALE GENOMIC DNA]</scope>
    <source>
        <strain evidence="1 2">CECT 7742</strain>
    </source>
</reference>
<dbReference type="EMBL" id="LVHD01000176">
    <property type="protein sequence ID" value="OAG74998.1"/>
    <property type="molecule type" value="Genomic_DNA"/>
</dbReference>
<dbReference type="SUPFAM" id="SSF53474">
    <property type="entry name" value="alpha/beta-Hydrolases"/>
    <property type="match status" value="1"/>
</dbReference>
<dbReference type="PATRIC" id="fig|178901.16.peg.4155"/>
<proteinExistence type="predicted"/>
<protein>
    <submittedName>
        <fullName evidence="1">Peptidase S10 serine carboxypeptidase</fullName>
    </submittedName>
</protein>
<dbReference type="InterPro" id="IPR029058">
    <property type="entry name" value="AB_hydrolase_fold"/>
</dbReference>
<dbReference type="AlphaFoldDB" id="A0A177G3R4"/>
<sequence>MKHNPALKVMLNQGYYDLGTPYFEGIYEMKHLPISRELSNNIQIVQYESGHMVYANEKSLTQLHDNVAKFITQTHSVPAPATK</sequence>
<dbReference type="GO" id="GO:0004180">
    <property type="term" value="F:carboxypeptidase activity"/>
    <property type="evidence" value="ECO:0007669"/>
    <property type="project" value="UniProtKB-KW"/>
</dbReference>
<comment type="caution">
    <text evidence="1">The sequence shown here is derived from an EMBL/GenBank/DDBJ whole genome shotgun (WGS) entry which is preliminary data.</text>
</comment>
<keyword evidence="1" id="KW-0121">Carboxypeptidase</keyword>
<dbReference type="Proteomes" id="UP000077349">
    <property type="component" value="Unassembled WGS sequence"/>
</dbReference>
<organism evidence="1 2">
    <name type="scientific">Acetobacter malorum</name>
    <dbReference type="NCBI Taxonomy" id="178901"/>
    <lineage>
        <taxon>Bacteria</taxon>
        <taxon>Pseudomonadati</taxon>
        <taxon>Pseudomonadota</taxon>
        <taxon>Alphaproteobacteria</taxon>
        <taxon>Acetobacterales</taxon>
        <taxon>Acetobacteraceae</taxon>
        <taxon>Acetobacter</taxon>
    </lineage>
</organism>
<accession>A0A177G3R4</accession>
<keyword evidence="1" id="KW-0378">Hydrolase</keyword>
<keyword evidence="1" id="KW-0645">Protease</keyword>
<evidence type="ECO:0000313" key="1">
    <source>
        <dbReference type="EMBL" id="OAG74998.1"/>
    </source>
</evidence>